<dbReference type="InterPro" id="IPR052567">
    <property type="entry name" value="OP_Dioxygenase"/>
</dbReference>
<dbReference type="SUPFAM" id="SSF109604">
    <property type="entry name" value="HD-domain/PDEase-like"/>
    <property type="match status" value="1"/>
</dbReference>
<dbReference type="GO" id="GO:0016787">
    <property type="term" value="F:hydrolase activity"/>
    <property type="evidence" value="ECO:0007669"/>
    <property type="project" value="UniProtKB-KW"/>
</dbReference>
<sequence>MGFPPPLETALNARATFTRMEDSTREDWAVILPEALQMARTLPDRVLAHLQLLDGDFGGFPIDRLSHCRQSATLALRDGRDEEYVVCALLHDIGDTLGSYNHPDIAAAILKPFVSEANLWMVQHHGIFQGHNFFHHIGLDRDMREQFRGHPHFERTAEFIERYDNPAFDPAAEMLPLSEFEPLLRRVMAAPKQSVYKAAMAGEGKDGC</sequence>
<dbReference type="PANTHER" id="PTHR40202:SF1">
    <property type="entry name" value="HD DOMAIN-CONTAINING PROTEIN"/>
    <property type="match status" value="1"/>
</dbReference>
<dbReference type="Proteomes" id="UP000294593">
    <property type="component" value="Unassembled WGS sequence"/>
</dbReference>
<protein>
    <submittedName>
        <fullName evidence="1">Putative HD phosphohydrolase</fullName>
    </submittedName>
</protein>
<gene>
    <name evidence="1" type="ORF">EV672_102255</name>
</gene>
<organism evidence="1 2">
    <name type="scientific">Aquabacterium commune</name>
    <dbReference type="NCBI Taxonomy" id="70586"/>
    <lineage>
        <taxon>Bacteria</taxon>
        <taxon>Pseudomonadati</taxon>
        <taxon>Pseudomonadota</taxon>
        <taxon>Betaproteobacteria</taxon>
        <taxon>Burkholderiales</taxon>
        <taxon>Aquabacterium</taxon>
    </lineage>
</organism>
<evidence type="ECO:0000313" key="1">
    <source>
        <dbReference type="EMBL" id="TDP85905.1"/>
    </source>
</evidence>
<proteinExistence type="predicted"/>
<accession>A0A4R6RIH7</accession>
<keyword evidence="1" id="KW-0378">Hydrolase</keyword>
<comment type="caution">
    <text evidence="1">The sequence shown here is derived from an EMBL/GenBank/DDBJ whole genome shotgun (WGS) entry which is preliminary data.</text>
</comment>
<keyword evidence="2" id="KW-1185">Reference proteome</keyword>
<name>A0A4R6RIH7_9BURK</name>
<dbReference type="EMBL" id="SNXW01000002">
    <property type="protein sequence ID" value="TDP85905.1"/>
    <property type="molecule type" value="Genomic_DNA"/>
</dbReference>
<dbReference type="AlphaFoldDB" id="A0A4R6RIH7"/>
<dbReference type="PANTHER" id="PTHR40202">
    <property type="match status" value="1"/>
</dbReference>
<reference evidence="1 2" key="1">
    <citation type="submission" date="2019-03" db="EMBL/GenBank/DDBJ databases">
        <title>Genomic Encyclopedia of Type Strains, Phase IV (KMG-IV): sequencing the most valuable type-strain genomes for metagenomic binning, comparative biology and taxonomic classification.</title>
        <authorList>
            <person name="Goeker M."/>
        </authorList>
    </citation>
    <scope>NUCLEOTIDE SEQUENCE [LARGE SCALE GENOMIC DNA]</scope>
    <source>
        <strain evidence="1 2">DSM 11901</strain>
    </source>
</reference>
<dbReference type="Gene3D" id="1.10.3210.10">
    <property type="entry name" value="Hypothetical protein af1432"/>
    <property type="match status" value="1"/>
</dbReference>
<evidence type="ECO:0000313" key="2">
    <source>
        <dbReference type="Proteomes" id="UP000294593"/>
    </source>
</evidence>